<organism evidence="1 2">
    <name type="scientific">Lichenibacterium minor</name>
    <dbReference type="NCBI Taxonomy" id="2316528"/>
    <lineage>
        <taxon>Bacteria</taxon>
        <taxon>Pseudomonadati</taxon>
        <taxon>Pseudomonadota</taxon>
        <taxon>Alphaproteobacteria</taxon>
        <taxon>Hyphomicrobiales</taxon>
        <taxon>Lichenihabitantaceae</taxon>
        <taxon>Lichenibacterium</taxon>
    </lineage>
</organism>
<keyword evidence="2" id="KW-1185">Reference proteome</keyword>
<evidence type="ECO:0000313" key="1">
    <source>
        <dbReference type="EMBL" id="RYC28756.1"/>
    </source>
</evidence>
<name>A0A4Q2U265_9HYPH</name>
<dbReference type="RefSeq" id="WP_129230241.1">
    <property type="nucleotide sequence ID" value="NZ_QYBB01000133.1"/>
</dbReference>
<sequence>MHTTMPISDNLVGDLVRQIFGVEPAVMAALAHGDEQVRARFMPDAEPTTDPLDGLDVLVRRTVALAAALCDHSGAMSLVTEPQAAAPGWPSAMLANRCIVLGWALFIATQPISATPLLLEADEAAGGVMVPLISIDPTLSDLDDLLAELRRRRQLHLDDPDPAIVAHEDMRVVAHAGIVSVETLLTDWFGVDVAAIDLLVDWLGTRVAGSTARAVTAMRWLVNTAIGLAALIEQEAILAVRLKTERDARLAGDQTPTRRTACCSWLSRSATRGT</sequence>
<reference evidence="1 2" key="2">
    <citation type="submission" date="2019-02" db="EMBL/GenBank/DDBJ databases">
        <title>'Lichenibacterium ramalinii' gen. nov. sp. nov., 'Lichenibacterium minor' gen. nov. sp. nov.</title>
        <authorList>
            <person name="Pankratov T."/>
        </authorList>
    </citation>
    <scope>NUCLEOTIDE SEQUENCE [LARGE SCALE GENOMIC DNA]</scope>
    <source>
        <strain evidence="1 2">RmlP026</strain>
    </source>
</reference>
<reference evidence="1 2" key="1">
    <citation type="submission" date="2018-12" db="EMBL/GenBank/DDBJ databases">
        <authorList>
            <person name="Grouzdev D.S."/>
            <person name="Krutkina M.S."/>
        </authorList>
    </citation>
    <scope>NUCLEOTIDE SEQUENCE [LARGE SCALE GENOMIC DNA]</scope>
    <source>
        <strain evidence="1 2">RmlP026</strain>
    </source>
</reference>
<protein>
    <submittedName>
        <fullName evidence="1">Uncharacterized protein</fullName>
    </submittedName>
</protein>
<dbReference type="EMBL" id="QYBB01000133">
    <property type="protein sequence ID" value="RYC28756.1"/>
    <property type="molecule type" value="Genomic_DNA"/>
</dbReference>
<accession>A0A4Q2U265</accession>
<comment type="caution">
    <text evidence="1">The sequence shown here is derived from an EMBL/GenBank/DDBJ whole genome shotgun (WGS) entry which is preliminary data.</text>
</comment>
<evidence type="ECO:0000313" key="2">
    <source>
        <dbReference type="Proteomes" id="UP000290759"/>
    </source>
</evidence>
<proteinExistence type="predicted"/>
<gene>
    <name evidence="1" type="ORF">D3273_27635</name>
</gene>
<dbReference type="AlphaFoldDB" id="A0A4Q2U265"/>
<dbReference type="Proteomes" id="UP000290759">
    <property type="component" value="Unassembled WGS sequence"/>
</dbReference>